<dbReference type="EMBL" id="JBHFNR010000286">
    <property type="protein sequence ID" value="MFB2898340.1"/>
    <property type="molecule type" value="Genomic_DNA"/>
</dbReference>
<dbReference type="RefSeq" id="WP_413267939.1">
    <property type="nucleotide sequence ID" value="NZ_JBHFNR010000286.1"/>
</dbReference>
<proteinExistence type="predicted"/>
<dbReference type="Proteomes" id="UP001576784">
    <property type="component" value="Unassembled WGS sequence"/>
</dbReference>
<keyword evidence="2" id="KW-1185">Reference proteome</keyword>
<comment type="caution">
    <text evidence="1">The sequence shown here is derived from an EMBL/GenBank/DDBJ whole genome shotgun (WGS) entry which is preliminary data.</text>
</comment>
<accession>A0ABV4Y3N7</accession>
<reference evidence="1 2" key="1">
    <citation type="submission" date="2024-09" db="EMBL/GenBank/DDBJ databases">
        <title>Floridaenema gen nov. (Aerosakkonemataceae, Aerosakkonematales ord. nov., Cyanobacteria) from benthic tropical and subtropical fresh waters, with the description of four new species.</title>
        <authorList>
            <person name="Moretto J.A."/>
            <person name="Berthold D.E."/>
            <person name="Lefler F.W."/>
            <person name="Huang I.-S."/>
            <person name="Laughinghouse H. IV."/>
        </authorList>
    </citation>
    <scope>NUCLEOTIDE SEQUENCE [LARGE SCALE GENOMIC DNA]</scope>
    <source>
        <strain evidence="1 2">BLCC-F50</strain>
    </source>
</reference>
<gene>
    <name evidence="1" type="ORF">ACE1CI_35940</name>
</gene>
<protein>
    <submittedName>
        <fullName evidence="1">Uncharacterized protein</fullName>
    </submittedName>
</protein>
<organism evidence="1 2">
    <name type="scientific">Floridaenema flaviceps BLCC-F50</name>
    <dbReference type="NCBI Taxonomy" id="3153642"/>
    <lineage>
        <taxon>Bacteria</taxon>
        <taxon>Bacillati</taxon>
        <taxon>Cyanobacteriota</taxon>
        <taxon>Cyanophyceae</taxon>
        <taxon>Oscillatoriophycideae</taxon>
        <taxon>Aerosakkonematales</taxon>
        <taxon>Aerosakkonemataceae</taxon>
        <taxon>Floridanema</taxon>
        <taxon>Floridanema flaviceps</taxon>
    </lineage>
</organism>
<name>A0ABV4Y3N7_9CYAN</name>
<evidence type="ECO:0000313" key="2">
    <source>
        <dbReference type="Proteomes" id="UP001576784"/>
    </source>
</evidence>
<evidence type="ECO:0000313" key="1">
    <source>
        <dbReference type="EMBL" id="MFB2898340.1"/>
    </source>
</evidence>
<sequence>MSFSVFNESFYLAHNPDVQTAVKAGYFSSGLEHFQKFGLAEGRVSVSPFYNEQYYLRKNSDVATEVAFGTFRSGLQHFILAGEAEGRVSVSPFYDERFYLQKNSDVATAVASGNFRSGLQHFFAAGEAENRVFISPFYDEQYYLQKNPDVATAVASGIFRSGLQHFILAGETEGRRASLLFDGDFYLQKNQAGLLIDVYFYSRKNPGVAAQVADGRFSSALDHYLQVGKLTYLSGTNFNEFGYIGLSNFKKVNPDVEAAVKAGYFGSTLEHYITYGQFEGRGGIFNGTKGNDTVIGFGQLDTLYGVDAFIGENVSGGTPFGGQALHFGFGVNEVNEADVLVGGNGQDTFVLGQASSGKNLSAYPFYRGNGDADYARIKNYEIGKDEIVLAGAASNYDFVQAGDSLNIILSRSGDEYQPLPLAIPDLIAQVEGVTSVSQIESKLRFERGYVY</sequence>